<dbReference type="PANTHER" id="PTHR11439:SF524">
    <property type="entry name" value="RNA-DIRECTED DNA POLYMERASE, PROTEIN KINASE RLK-PELLE-DLSV FAMILY"/>
    <property type="match status" value="1"/>
</dbReference>
<protein>
    <submittedName>
        <fullName evidence="2">Ribonuclease H-like domain-containing protein</fullName>
    </submittedName>
</protein>
<feature type="compositionally biased region" description="Polar residues" evidence="1">
    <location>
        <begin position="27"/>
        <end position="41"/>
    </location>
</feature>
<proteinExistence type="predicted"/>
<dbReference type="PANTHER" id="PTHR11439">
    <property type="entry name" value="GAG-POL-RELATED RETROTRANSPOSON"/>
    <property type="match status" value="1"/>
</dbReference>
<evidence type="ECO:0000313" key="2">
    <source>
        <dbReference type="EMBL" id="GEU57091.1"/>
    </source>
</evidence>
<dbReference type="EMBL" id="BKCJ010003773">
    <property type="protein sequence ID" value="GEU57091.1"/>
    <property type="molecule type" value="Genomic_DNA"/>
</dbReference>
<dbReference type="AlphaFoldDB" id="A0A6L2L5H2"/>
<sequence length="298" mass="33529">MLDEHFKPPPNIDHPFPEVPTLVPVASTSLPSSTSVDQDAPSTSTLQTTLEQQSSVIPQGVEDDFYDIEVAHIDNDPYFGIPIPGPIMKKQLYKRMLLAILLDRFRHEVNYKNMPFGANLTQMTIRFHSVGNGLVEICYLKDYIKMEMKIPRSSRVKFIATCSYSRLNDFITSRKNDPKLLQSLISTSSSVYDLVAYSDADWVGCPTTRRSTSGAEVEYRGVANAIAETCWLRNLLRELHTPLSSATLVYCDNVRVLHVPSRYLFADIFIKGLPSTLFEEFRSSLSVRSPLAPTAKES</sequence>
<name>A0A6L2L5H2_TANCI</name>
<feature type="region of interest" description="Disordered" evidence="1">
    <location>
        <begin position="27"/>
        <end position="52"/>
    </location>
</feature>
<feature type="compositionally biased region" description="Low complexity" evidence="1">
    <location>
        <begin position="42"/>
        <end position="52"/>
    </location>
</feature>
<comment type="caution">
    <text evidence="2">The sequence shown here is derived from an EMBL/GenBank/DDBJ whole genome shotgun (WGS) entry which is preliminary data.</text>
</comment>
<evidence type="ECO:0000256" key="1">
    <source>
        <dbReference type="SAM" id="MobiDB-lite"/>
    </source>
</evidence>
<dbReference type="CDD" id="cd09272">
    <property type="entry name" value="RNase_HI_RT_Ty1"/>
    <property type="match status" value="1"/>
</dbReference>
<gene>
    <name evidence="2" type="ORF">Tci_029069</name>
</gene>
<organism evidence="2">
    <name type="scientific">Tanacetum cinerariifolium</name>
    <name type="common">Dalmatian daisy</name>
    <name type="synonym">Chrysanthemum cinerariifolium</name>
    <dbReference type="NCBI Taxonomy" id="118510"/>
    <lineage>
        <taxon>Eukaryota</taxon>
        <taxon>Viridiplantae</taxon>
        <taxon>Streptophyta</taxon>
        <taxon>Embryophyta</taxon>
        <taxon>Tracheophyta</taxon>
        <taxon>Spermatophyta</taxon>
        <taxon>Magnoliopsida</taxon>
        <taxon>eudicotyledons</taxon>
        <taxon>Gunneridae</taxon>
        <taxon>Pentapetalae</taxon>
        <taxon>asterids</taxon>
        <taxon>campanulids</taxon>
        <taxon>Asterales</taxon>
        <taxon>Asteraceae</taxon>
        <taxon>Asteroideae</taxon>
        <taxon>Anthemideae</taxon>
        <taxon>Anthemidinae</taxon>
        <taxon>Tanacetum</taxon>
    </lineage>
</organism>
<accession>A0A6L2L5H2</accession>
<reference evidence="2" key="1">
    <citation type="journal article" date="2019" name="Sci. Rep.">
        <title>Draft genome of Tanacetum cinerariifolium, the natural source of mosquito coil.</title>
        <authorList>
            <person name="Yamashiro T."/>
            <person name="Shiraishi A."/>
            <person name="Satake H."/>
            <person name="Nakayama K."/>
        </authorList>
    </citation>
    <scope>NUCLEOTIDE SEQUENCE</scope>
</reference>